<reference evidence="8" key="2">
    <citation type="submission" date="2020-09" db="EMBL/GenBank/DDBJ databases">
        <authorList>
            <person name="Sun Q."/>
            <person name="Sedlacek I."/>
        </authorList>
    </citation>
    <scope>NUCLEOTIDE SEQUENCE</scope>
    <source>
        <strain evidence="8">CCM 8711</strain>
    </source>
</reference>
<proteinExistence type="inferred from homology"/>
<accession>A0A917JA91</accession>
<keyword evidence="4" id="KW-0472">Membrane</keyword>
<dbReference type="SUPFAM" id="SSF48452">
    <property type="entry name" value="TPR-like"/>
    <property type="match status" value="1"/>
</dbReference>
<feature type="domain" description="SusD-like N-terminal" evidence="7">
    <location>
        <begin position="101"/>
        <end position="221"/>
    </location>
</feature>
<dbReference type="Pfam" id="PF07980">
    <property type="entry name" value="SusD_RagB"/>
    <property type="match status" value="1"/>
</dbReference>
<evidence type="ECO:0000256" key="4">
    <source>
        <dbReference type="ARBA" id="ARBA00023136"/>
    </source>
</evidence>
<organism evidence="8 9">
    <name type="scientific">Mucilaginibacter galii</name>
    <dbReference type="NCBI Taxonomy" id="2005073"/>
    <lineage>
        <taxon>Bacteria</taxon>
        <taxon>Pseudomonadati</taxon>
        <taxon>Bacteroidota</taxon>
        <taxon>Sphingobacteriia</taxon>
        <taxon>Sphingobacteriales</taxon>
        <taxon>Sphingobacteriaceae</taxon>
        <taxon>Mucilaginibacter</taxon>
    </lineage>
</organism>
<gene>
    <name evidence="8" type="ORF">GCM10011425_31500</name>
</gene>
<sequence length="513" mass="56392">MKRKHIYVGILAAGIATTVITVSCNKELDTTNQNRPTKATYFGNASEIENGTNAIYSAWKGSNLVAREWFFIHDLRSDDMAAGGSQLEAPRRQILLGVVDPSNPVMSSVWNSLYVVIHRANTVLGYAPRATDNAALVNRCVAEAKYLRGWAYYELASQWGSVPIYTKIAESPTDAQPKSPATAVFAQAIKDFQEAAAALPGKSATDPGRATKGAAYAMLGRALMQNGDYAGAKAALLNIPTSGADGYALTDRYLDNFEEETEFNKESIFEVVFADKKNNNFNWGSGTGDGAAAELTTIRNQEYNPVAWRNLIPSDRVLNEYENTLTGAAKNDPRYGYSIYQSGDTYNNGLSVLTDGDQGGDASKLRGNTVKASWRKFMIIYKESKDAAGFHPGGNNQRIIRYAEVLLMLAECEIEAGTLPQAVNYLNQIRARASVNMPAYPTAQYPVTTKADVIKALLHEKTAELAGEEIRNIDILRWRKKGYFATEPLSWYTPAKEFLPIPQSEIDNNPKLQ</sequence>
<evidence type="ECO:0000259" key="7">
    <source>
        <dbReference type="Pfam" id="PF14322"/>
    </source>
</evidence>
<dbReference type="CDD" id="cd08977">
    <property type="entry name" value="SusD"/>
    <property type="match status" value="1"/>
</dbReference>
<evidence type="ECO:0000313" key="8">
    <source>
        <dbReference type="EMBL" id="GGI51938.1"/>
    </source>
</evidence>
<evidence type="ECO:0000256" key="1">
    <source>
        <dbReference type="ARBA" id="ARBA00004442"/>
    </source>
</evidence>
<keyword evidence="3" id="KW-0732">Signal</keyword>
<keyword evidence="9" id="KW-1185">Reference proteome</keyword>
<evidence type="ECO:0000256" key="5">
    <source>
        <dbReference type="ARBA" id="ARBA00023237"/>
    </source>
</evidence>
<dbReference type="RefSeq" id="WP_188418045.1">
    <property type="nucleotide sequence ID" value="NZ_BMDO01000009.1"/>
</dbReference>
<dbReference type="AlphaFoldDB" id="A0A917JA91"/>
<evidence type="ECO:0000259" key="6">
    <source>
        <dbReference type="Pfam" id="PF07980"/>
    </source>
</evidence>
<dbReference type="InterPro" id="IPR033985">
    <property type="entry name" value="SusD-like_N"/>
</dbReference>
<dbReference type="Pfam" id="PF14322">
    <property type="entry name" value="SusD-like_3"/>
    <property type="match status" value="1"/>
</dbReference>
<comment type="similarity">
    <text evidence="2">Belongs to the SusD family.</text>
</comment>
<comment type="subcellular location">
    <subcellularLocation>
        <location evidence="1">Cell outer membrane</location>
    </subcellularLocation>
</comment>
<dbReference type="PROSITE" id="PS51257">
    <property type="entry name" value="PROKAR_LIPOPROTEIN"/>
    <property type="match status" value="1"/>
</dbReference>
<evidence type="ECO:0000256" key="2">
    <source>
        <dbReference type="ARBA" id="ARBA00006275"/>
    </source>
</evidence>
<feature type="domain" description="RagB/SusD" evidence="6">
    <location>
        <begin position="265"/>
        <end position="480"/>
    </location>
</feature>
<protein>
    <submittedName>
        <fullName evidence="8">Membrane protein</fullName>
    </submittedName>
</protein>
<dbReference type="InterPro" id="IPR012944">
    <property type="entry name" value="SusD_RagB_dom"/>
</dbReference>
<dbReference type="Gene3D" id="1.25.40.390">
    <property type="match status" value="1"/>
</dbReference>
<dbReference type="EMBL" id="BMDO01000009">
    <property type="protein sequence ID" value="GGI51938.1"/>
    <property type="molecule type" value="Genomic_DNA"/>
</dbReference>
<evidence type="ECO:0000256" key="3">
    <source>
        <dbReference type="ARBA" id="ARBA00022729"/>
    </source>
</evidence>
<dbReference type="GO" id="GO:0009279">
    <property type="term" value="C:cell outer membrane"/>
    <property type="evidence" value="ECO:0007669"/>
    <property type="project" value="UniProtKB-SubCell"/>
</dbReference>
<reference evidence="8" key="1">
    <citation type="journal article" date="2014" name="Int. J. Syst. Evol. Microbiol.">
        <title>Complete genome sequence of Corynebacterium casei LMG S-19264T (=DSM 44701T), isolated from a smear-ripened cheese.</title>
        <authorList>
            <consortium name="US DOE Joint Genome Institute (JGI-PGF)"/>
            <person name="Walter F."/>
            <person name="Albersmeier A."/>
            <person name="Kalinowski J."/>
            <person name="Ruckert C."/>
        </authorList>
    </citation>
    <scope>NUCLEOTIDE SEQUENCE</scope>
    <source>
        <strain evidence="8">CCM 8711</strain>
    </source>
</reference>
<name>A0A917JA91_9SPHI</name>
<keyword evidence="5" id="KW-0998">Cell outer membrane</keyword>
<dbReference type="Proteomes" id="UP000662074">
    <property type="component" value="Unassembled WGS sequence"/>
</dbReference>
<comment type="caution">
    <text evidence="8">The sequence shown here is derived from an EMBL/GenBank/DDBJ whole genome shotgun (WGS) entry which is preliminary data.</text>
</comment>
<dbReference type="InterPro" id="IPR011990">
    <property type="entry name" value="TPR-like_helical_dom_sf"/>
</dbReference>
<evidence type="ECO:0000313" key="9">
    <source>
        <dbReference type="Proteomes" id="UP000662074"/>
    </source>
</evidence>